<dbReference type="Pfam" id="PF02518">
    <property type="entry name" value="HATPase_c"/>
    <property type="match status" value="1"/>
</dbReference>
<dbReference type="InterPro" id="IPR035965">
    <property type="entry name" value="PAS-like_dom_sf"/>
</dbReference>
<dbReference type="GO" id="GO:0030295">
    <property type="term" value="F:protein kinase activator activity"/>
    <property type="evidence" value="ECO:0007669"/>
    <property type="project" value="TreeGrafter"/>
</dbReference>
<keyword evidence="4" id="KW-0808">Transferase</keyword>
<dbReference type="PROSITE" id="PS50109">
    <property type="entry name" value="HIS_KIN"/>
    <property type="match status" value="1"/>
</dbReference>
<evidence type="ECO:0000313" key="12">
    <source>
        <dbReference type="Proteomes" id="UP000198748"/>
    </source>
</evidence>
<dbReference type="SMART" id="SM00091">
    <property type="entry name" value="PAS"/>
    <property type="match status" value="1"/>
</dbReference>
<accession>A0A1G7SDV9</accession>
<dbReference type="Pfam" id="PF00512">
    <property type="entry name" value="HisKA"/>
    <property type="match status" value="1"/>
</dbReference>
<dbReference type="PROSITE" id="PS50113">
    <property type="entry name" value="PAC"/>
    <property type="match status" value="1"/>
</dbReference>
<keyword evidence="12" id="KW-1185">Reference proteome</keyword>
<evidence type="ECO:0000256" key="1">
    <source>
        <dbReference type="ARBA" id="ARBA00000085"/>
    </source>
</evidence>
<dbReference type="EMBL" id="FNAN01000016">
    <property type="protein sequence ID" value="SDG21247.1"/>
    <property type="molecule type" value="Genomic_DNA"/>
</dbReference>
<dbReference type="GO" id="GO:0007234">
    <property type="term" value="P:osmosensory signaling via phosphorelay pathway"/>
    <property type="evidence" value="ECO:0007669"/>
    <property type="project" value="TreeGrafter"/>
</dbReference>
<dbReference type="GO" id="GO:0000156">
    <property type="term" value="F:phosphorelay response regulator activity"/>
    <property type="evidence" value="ECO:0007669"/>
    <property type="project" value="TreeGrafter"/>
</dbReference>
<sequence length="553" mass="62432">MHIITKFNLDNDLDLMLAHKRSMQVAEYGGVGLVHQTSFATAVSEVCRLILETGIQPCIQLGFSKSKSGRNSLFAQIVDSAIPQLDANSPSLVYAGRLVSALTLAEDSITLQHELPSAMRLSREMITKGQQLFDELPPVTPYERAKHLNVQLQEMAVRLSESERRYQLLTDSLPLMMFTVDAQGRFLFANEGLTNFAGLSKEQVLEANWFSWVAGRSPVVEERVLRKQFALGAPFSREIELTDREMIEKIWFLLSMTPVRNGEADILEWSGFLVSIHAQKRVEQALRDNAELKRAQLALEKRQHELDLMIQDLNRSNEELARFAYVASHDLQEPARKMIVFSEMLTRRFQHLLPPEGTNLLSRIQGASHRMVAVIRDLLDYSRLSADQQVEKEMIDFSELITQVTELLEEQIASSGASITIERGGIVLGNKRLLTLLFQNLIANSVKFITEGTTPAVLLRIEEPTARQLQVMGLAPQLSWTRIDVTDNGIGFDELFLDKIFQMFQRLHTQDRYRGTGIGLAICKRIVEMHHGRIGVKSAVNEGSTFSVYLPAN</sequence>
<feature type="coiled-coil region" evidence="7">
    <location>
        <begin position="282"/>
        <end position="319"/>
    </location>
</feature>
<dbReference type="Gene3D" id="3.30.450.20">
    <property type="entry name" value="PAS domain"/>
    <property type="match status" value="1"/>
</dbReference>
<dbReference type="PRINTS" id="PR00344">
    <property type="entry name" value="BCTRLSENSOR"/>
</dbReference>
<dbReference type="Gene3D" id="1.10.287.130">
    <property type="match status" value="1"/>
</dbReference>
<feature type="domain" description="PAS" evidence="9">
    <location>
        <begin position="162"/>
        <end position="205"/>
    </location>
</feature>
<name>A0A1G7SDV9_9BACT</name>
<dbReference type="InterPro" id="IPR036097">
    <property type="entry name" value="HisK_dim/P_sf"/>
</dbReference>
<evidence type="ECO:0000259" key="10">
    <source>
        <dbReference type="PROSITE" id="PS50113"/>
    </source>
</evidence>
<dbReference type="SMART" id="SM00387">
    <property type="entry name" value="HATPase_c"/>
    <property type="match status" value="1"/>
</dbReference>
<comment type="catalytic activity">
    <reaction evidence="1">
        <text>ATP + protein L-histidine = ADP + protein N-phospho-L-histidine.</text>
        <dbReference type="EC" id="2.7.13.3"/>
    </reaction>
</comment>
<evidence type="ECO:0000313" key="11">
    <source>
        <dbReference type="EMBL" id="SDG21247.1"/>
    </source>
</evidence>
<organism evidence="11 12">
    <name type="scientific">Dyadobacter soli</name>
    <dbReference type="NCBI Taxonomy" id="659014"/>
    <lineage>
        <taxon>Bacteria</taxon>
        <taxon>Pseudomonadati</taxon>
        <taxon>Bacteroidota</taxon>
        <taxon>Cytophagia</taxon>
        <taxon>Cytophagales</taxon>
        <taxon>Spirosomataceae</taxon>
        <taxon>Dyadobacter</taxon>
    </lineage>
</organism>
<reference evidence="12" key="1">
    <citation type="submission" date="2016-10" db="EMBL/GenBank/DDBJ databases">
        <authorList>
            <person name="Varghese N."/>
            <person name="Submissions S."/>
        </authorList>
    </citation>
    <scope>NUCLEOTIDE SEQUENCE [LARGE SCALE GENOMIC DNA]</scope>
    <source>
        <strain evidence="12">DSM 25329</strain>
    </source>
</reference>
<keyword evidence="6" id="KW-0472">Membrane</keyword>
<dbReference type="CDD" id="cd00082">
    <property type="entry name" value="HisKA"/>
    <property type="match status" value="1"/>
</dbReference>
<dbReference type="STRING" id="659014.SAMN04487996_11681"/>
<evidence type="ECO:0000256" key="4">
    <source>
        <dbReference type="ARBA" id="ARBA00022679"/>
    </source>
</evidence>
<dbReference type="InterPro" id="IPR036890">
    <property type="entry name" value="HATPase_C_sf"/>
</dbReference>
<dbReference type="SMART" id="SM00388">
    <property type="entry name" value="HisKA"/>
    <property type="match status" value="1"/>
</dbReference>
<dbReference type="SUPFAM" id="SSF47384">
    <property type="entry name" value="Homodimeric domain of signal transducing histidine kinase"/>
    <property type="match status" value="1"/>
</dbReference>
<dbReference type="Pfam" id="PF13426">
    <property type="entry name" value="PAS_9"/>
    <property type="match status" value="1"/>
</dbReference>
<evidence type="ECO:0000256" key="6">
    <source>
        <dbReference type="ARBA" id="ARBA00023136"/>
    </source>
</evidence>
<dbReference type="GO" id="GO:0016020">
    <property type="term" value="C:membrane"/>
    <property type="evidence" value="ECO:0007669"/>
    <property type="project" value="UniProtKB-SubCell"/>
</dbReference>
<evidence type="ECO:0000256" key="7">
    <source>
        <dbReference type="SAM" id="Coils"/>
    </source>
</evidence>
<dbReference type="GO" id="GO:0000155">
    <property type="term" value="F:phosphorelay sensor kinase activity"/>
    <property type="evidence" value="ECO:0007669"/>
    <property type="project" value="InterPro"/>
</dbReference>
<dbReference type="InterPro" id="IPR003661">
    <property type="entry name" value="HisK_dim/P_dom"/>
</dbReference>
<feature type="domain" description="Histidine kinase" evidence="8">
    <location>
        <begin position="326"/>
        <end position="553"/>
    </location>
</feature>
<dbReference type="Gene3D" id="3.30.565.10">
    <property type="entry name" value="Histidine kinase-like ATPase, C-terminal domain"/>
    <property type="match status" value="1"/>
</dbReference>
<evidence type="ECO:0000259" key="8">
    <source>
        <dbReference type="PROSITE" id="PS50109"/>
    </source>
</evidence>
<evidence type="ECO:0000256" key="5">
    <source>
        <dbReference type="ARBA" id="ARBA00022777"/>
    </source>
</evidence>
<protein>
    <recommendedName>
        <fullName evidence="2">histidine kinase</fullName>
        <ecNumber evidence="2">2.7.13.3</ecNumber>
    </recommendedName>
</protein>
<dbReference type="RefSeq" id="WP_176885090.1">
    <property type="nucleotide sequence ID" value="NZ_FNAN01000016.1"/>
</dbReference>
<gene>
    <name evidence="11" type="ORF">SAMN04487996_11681</name>
</gene>
<dbReference type="SUPFAM" id="SSF55874">
    <property type="entry name" value="ATPase domain of HSP90 chaperone/DNA topoisomerase II/histidine kinase"/>
    <property type="match status" value="1"/>
</dbReference>
<dbReference type="PROSITE" id="PS50112">
    <property type="entry name" value="PAS"/>
    <property type="match status" value="1"/>
</dbReference>
<dbReference type="PANTHER" id="PTHR42878:SF15">
    <property type="entry name" value="BACTERIOPHYTOCHROME"/>
    <property type="match status" value="1"/>
</dbReference>
<evidence type="ECO:0000259" key="9">
    <source>
        <dbReference type="PROSITE" id="PS50112"/>
    </source>
</evidence>
<dbReference type="AlphaFoldDB" id="A0A1G7SDV9"/>
<dbReference type="PANTHER" id="PTHR42878">
    <property type="entry name" value="TWO-COMPONENT HISTIDINE KINASE"/>
    <property type="match status" value="1"/>
</dbReference>
<dbReference type="InterPro" id="IPR050351">
    <property type="entry name" value="BphY/WalK/GraS-like"/>
</dbReference>
<keyword evidence="7" id="KW-0175">Coiled coil</keyword>
<dbReference type="InterPro" id="IPR004358">
    <property type="entry name" value="Sig_transdc_His_kin-like_C"/>
</dbReference>
<proteinExistence type="predicted"/>
<dbReference type="InterPro" id="IPR005467">
    <property type="entry name" value="His_kinase_dom"/>
</dbReference>
<evidence type="ECO:0000256" key="3">
    <source>
        <dbReference type="ARBA" id="ARBA00022553"/>
    </source>
</evidence>
<dbReference type="EC" id="2.7.13.3" evidence="2"/>
<dbReference type="NCBIfam" id="TIGR00229">
    <property type="entry name" value="sensory_box"/>
    <property type="match status" value="1"/>
</dbReference>
<keyword evidence="3" id="KW-0597">Phosphoprotein</keyword>
<evidence type="ECO:0000256" key="2">
    <source>
        <dbReference type="ARBA" id="ARBA00012438"/>
    </source>
</evidence>
<dbReference type="InterPro" id="IPR003594">
    <property type="entry name" value="HATPase_dom"/>
</dbReference>
<dbReference type="SUPFAM" id="SSF55785">
    <property type="entry name" value="PYP-like sensor domain (PAS domain)"/>
    <property type="match status" value="1"/>
</dbReference>
<dbReference type="InterPro" id="IPR000700">
    <property type="entry name" value="PAS-assoc_C"/>
</dbReference>
<dbReference type="CDD" id="cd00130">
    <property type="entry name" value="PAS"/>
    <property type="match status" value="1"/>
</dbReference>
<feature type="domain" description="PAC" evidence="10">
    <location>
        <begin position="235"/>
        <end position="288"/>
    </location>
</feature>
<keyword evidence="5" id="KW-0418">Kinase</keyword>
<dbReference type="Proteomes" id="UP000198748">
    <property type="component" value="Unassembled WGS sequence"/>
</dbReference>
<dbReference type="InterPro" id="IPR000014">
    <property type="entry name" value="PAS"/>
</dbReference>